<dbReference type="AlphaFoldDB" id="A0A090MW31"/>
<dbReference type="EMBL" id="LN609528">
    <property type="protein sequence ID" value="CEF63363.1"/>
    <property type="molecule type" value="Genomic_DNA"/>
</dbReference>
<feature type="coiled-coil region" evidence="1">
    <location>
        <begin position="13"/>
        <end position="75"/>
    </location>
</feature>
<evidence type="ECO:0000313" key="2">
    <source>
        <dbReference type="EMBL" id="CEF63363.1"/>
    </source>
</evidence>
<dbReference type="Proteomes" id="UP000035682">
    <property type="component" value="Unplaced"/>
</dbReference>
<name>A0A090MW31_STRRB</name>
<dbReference type="WormBase" id="SRAE_1000162500">
    <property type="protein sequence ID" value="SRP09898"/>
    <property type="gene ID" value="WBGene00258233"/>
</dbReference>
<protein>
    <submittedName>
        <fullName evidence="2 4">Uncharacterized protein</fullName>
    </submittedName>
</protein>
<evidence type="ECO:0000313" key="3">
    <source>
        <dbReference type="Proteomes" id="UP000035682"/>
    </source>
</evidence>
<dbReference type="CTD" id="36375728"/>
<proteinExistence type="predicted"/>
<keyword evidence="3" id="KW-1185">Reference proteome</keyword>
<organism evidence="2">
    <name type="scientific">Strongyloides ratti</name>
    <name type="common">Parasitic roundworm</name>
    <dbReference type="NCBI Taxonomy" id="34506"/>
    <lineage>
        <taxon>Eukaryota</taxon>
        <taxon>Metazoa</taxon>
        <taxon>Ecdysozoa</taxon>
        <taxon>Nematoda</taxon>
        <taxon>Chromadorea</taxon>
        <taxon>Rhabditida</taxon>
        <taxon>Tylenchina</taxon>
        <taxon>Panagrolaimomorpha</taxon>
        <taxon>Strongyloidoidea</taxon>
        <taxon>Strongyloididae</taxon>
        <taxon>Strongyloides</taxon>
    </lineage>
</organism>
<dbReference type="WBParaSite" id="SRAE_1000162500.1">
    <property type="protein sequence ID" value="SRAE_1000162500.1"/>
    <property type="gene ID" value="WBGene00258233"/>
</dbReference>
<sequence length="77" mass="9376">MSEKYQKRCQLLLNRLSEILQNDTKEVKDLEEKIKKITEELKEEHLILQKKEKTERIIKRKIEVLKEKNETLLNKIT</sequence>
<evidence type="ECO:0000313" key="5">
    <source>
        <dbReference type="WormBase" id="SRAE_1000162500"/>
    </source>
</evidence>
<keyword evidence="1" id="KW-0175">Coiled coil</keyword>
<reference evidence="4" key="2">
    <citation type="submission" date="2020-12" db="UniProtKB">
        <authorList>
            <consortium name="WormBaseParasite"/>
        </authorList>
    </citation>
    <scope>IDENTIFICATION</scope>
</reference>
<reference evidence="2 3" key="1">
    <citation type="submission" date="2014-09" db="EMBL/GenBank/DDBJ databases">
        <authorList>
            <person name="Martin A.A."/>
        </authorList>
    </citation>
    <scope>NUCLEOTIDE SEQUENCE</scope>
    <source>
        <strain evidence="3">ED321</strain>
        <strain evidence="2">ED321 Heterogonic</strain>
    </source>
</reference>
<gene>
    <name evidence="2 4 5" type="ORF">SRAE_1000162500</name>
</gene>
<dbReference type="RefSeq" id="XP_024502565.1">
    <property type="nucleotide sequence ID" value="XM_024648604.1"/>
</dbReference>
<dbReference type="GeneID" id="36375728"/>
<evidence type="ECO:0000256" key="1">
    <source>
        <dbReference type="SAM" id="Coils"/>
    </source>
</evidence>
<accession>A0A090MW31</accession>
<evidence type="ECO:0000313" key="4">
    <source>
        <dbReference type="WBParaSite" id="SRAE_1000162500.1"/>
    </source>
</evidence>